<comment type="caution">
    <text evidence="3">The sequence shown here is derived from an EMBL/GenBank/DDBJ whole genome shotgun (WGS) entry which is preliminary data.</text>
</comment>
<evidence type="ECO:0000313" key="4">
    <source>
        <dbReference type="Proteomes" id="UP000318186"/>
    </source>
</evidence>
<sequence>MSTRPIGDYALLSDCRSAALISTEGSLDWLCLPRFDSPAVFGRLLDEEAGHWSIRPTGPSEAVRRYVPETLVLETTFRTSTGTVVLLDALAMGHRERGHALGASSPGVLLRQLTCTSGSVAVETSFAPRPEFGLIHPVMSVVTGGISAYGGSQRLILSAPFPLRIDGSTAHGETELRAGDRLEFALSSLSVWGDEKPDPWRGRRIRRRLGDTIKGWRSWTQIHQGYRGPWQNEVSHSGRVLQALTFTPTGAIVAAATTSLPESIGADRNWDYRYTWVRDASFTLQALSTSACEKEKAAYFAFLAQAAATQLDRGVDLQVMYGIGGERDLSERTLTHLSGWRGSAPVRAGNDAWRQHQLDVYGELLDAAQQTHPRSEWFNPPTRTFLLQAAETAARRWHEPDQGIWEVRGPSRHFLYSKLMCWVALDRAIDLAPTLGATAEHVTSWRDTRQTIRTAIETQGWSPRMGAFTQSFGSDELDASALMLPLVGFLPGDDPRIRPTVKAIMDRLTDPRGQVRRYLGDDFASDEGAFLLCTFWLAHALALTGDVTRAREVFDTALTCANDVGLLAEEASSTTGEALGNYPQAFSHIGLINAARAIHQAEDTRHDVTTATASDR</sequence>
<evidence type="ECO:0000259" key="2">
    <source>
        <dbReference type="Pfam" id="PF19291"/>
    </source>
</evidence>
<evidence type="ECO:0000313" key="3">
    <source>
        <dbReference type="EMBL" id="TWF92093.1"/>
    </source>
</evidence>
<organism evidence="3 4">
    <name type="scientific">Streptomyces brevispora</name>
    <dbReference type="NCBI Taxonomy" id="887462"/>
    <lineage>
        <taxon>Bacteria</taxon>
        <taxon>Bacillati</taxon>
        <taxon>Actinomycetota</taxon>
        <taxon>Actinomycetes</taxon>
        <taxon>Kitasatosporales</taxon>
        <taxon>Streptomycetaceae</taxon>
        <taxon>Streptomyces</taxon>
    </lineage>
</organism>
<reference evidence="3 4" key="1">
    <citation type="submission" date="2019-06" db="EMBL/GenBank/DDBJ databases">
        <title>Sequencing the genomes of 1000 actinobacteria strains.</title>
        <authorList>
            <person name="Klenk H.-P."/>
        </authorList>
    </citation>
    <scope>NUCLEOTIDE SEQUENCE [LARGE SCALE GENOMIC DNA]</scope>
    <source>
        <strain evidence="3 4">DSM 42059</strain>
    </source>
</reference>
<dbReference type="InterPro" id="IPR011613">
    <property type="entry name" value="GH15-like"/>
</dbReference>
<dbReference type="RefSeq" id="WP_145767921.1">
    <property type="nucleotide sequence ID" value="NZ_VIWW01000002.1"/>
</dbReference>
<dbReference type="GO" id="GO:0005993">
    <property type="term" value="P:trehalose catabolic process"/>
    <property type="evidence" value="ECO:0007669"/>
    <property type="project" value="TreeGrafter"/>
</dbReference>
<dbReference type="EMBL" id="VIWW01000002">
    <property type="protein sequence ID" value="TWF92093.1"/>
    <property type="molecule type" value="Genomic_DNA"/>
</dbReference>
<dbReference type="OrthoDB" id="3902805at2"/>
<protein>
    <submittedName>
        <fullName evidence="3">GH15 family glucan-1,4-alpha-glucosidase</fullName>
    </submittedName>
</protein>
<proteinExistence type="predicted"/>
<feature type="domain" description="GH15-like" evidence="1">
    <location>
        <begin position="244"/>
        <end position="595"/>
    </location>
</feature>
<dbReference type="PANTHER" id="PTHR31616">
    <property type="entry name" value="TREHALASE"/>
    <property type="match status" value="1"/>
</dbReference>
<feature type="domain" description="Trehalase-like N-terminal" evidence="2">
    <location>
        <begin position="3"/>
        <end position="160"/>
    </location>
</feature>
<dbReference type="Pfam" id="PF19291">
    <property type="entry name" value="TREH_N"/>
    <property type="match status" value="1"/>
</dbReference>
<dbReference type="InterPro" id="IPR045582">
    <property type="entry name" value="Trehalase-like_N"/>
</dbReference>
<dbReference type="Gene3D" id="1.50.10.10">
    <property type="match status" value="1"/>
</dbReference>
<dbReference type="Proteomes" id="UP000318186">
    <property type="component" value="Unassembled WGS sequence"/>
</dbReference>
<accession>A0A561TY96</accession>
<dbReference type="InterPro" id="IPR008928">
    <property type="entry name" value="6-hairpin_glycosidase_sf"/>
</dbReference>
<gene>
    <name evidence="3" type="ORF">FHX80_12412</name>
</gene>
<dbReference type="GO" id="GO:0015927">
    <property type="term" value="F:trehalase activity"/>
    <property type="evidence" value="ECO:0007669"/>
    <property type="project" value="TreeGrafter"/>
</dbReference>
<dbReference type="PANTHER" id="PTHR31616:SF10">
    <property type="entry name" value="TREHALASE"/>
    <property type="match status" value="1"/>
</dbReference>
<dbReference type="SUPFAM" id="SSF48208">
    <property type="entry name" value="Six-hairpin glycosidases"/>
    <property type="match status" value="1"/>
</dbReference>
<dbReference type="Pfam" id="PF00723">
    <property type="entry name" value="Glyco_hydro_15"/>
    <property type="match status" value="1"/>
</dbReference>
<name>A0A561TY96_9ACTN</name>
<evidence type="ECO:0000259" key="1">
    <source>
        <dbReference type="Pfam" id="PF00723"/>
    </source>
</evidence>
<dbReference type="InterPro" id="IPR012341">
    <property type="entry name" value="6hp_glycosidase-like_sf"/>
</dbReference>
<dbReference type="AlphaFoldDB" id="A0A561TY96"/>